<name>A0A1G9HF04_9ACTN</name>
<evidence type="ECO:0000313" key="3">
    <source>
        <dbReference type="EMBL" id="SDL11063.1"/>
    </source>
</evidence>
<evidence type="ECO:0000313" key="4">
    <source>
        <dbReference type="Proteomes" id="UP000199475"/>
    </source>
</evidence>
<dbReference type="CDD" id="cd00761">
    <property type="entry name" value="Glyco_tranf_GTA_type"/>
    <property type="match status" value="1"/>
</dbReference>
<accession>A0A1G9HF04</accession>
<dbReference type="InterPro" id="IPR029044">
    <property type="entry name" value="Nucleotide-diphossugar_trans"/>
</dbReference>
<evidence type="ECO:0000259" key="2">
    <source>
        <dbReference type="Pfam" id="PF00535"/>
    </source>
</evidence>
<reference evidence="3 4" key="1">
    <citation type="submission" date="2016-10" db="EMBL/GenBank/DDBJ databases">
        <authorList>
            <person name="de Groot N.N."/>
        </authorList>
    </citation>
    <scope>NUCLEOTIDE SEQUENCE [LARGE SCALE GENOMIC DNA]</scope>
    <source>
        <strain evidence="3 4">CGMCC 1.9159</strain>
    </source>
</reference>
<feature type="domain" description="Glycosyltransferase 2-like" evidence="2">
    <location>
        <begin position="6"/>
        <end position="168"/>
    </location>
</feature>
<gene>
    <name evidence="3" type="ORF">SAMN04488242_0245</name>
</gene>
<dbReference type="RefSeq" id="WP_093248177.1">
    <property type="nucleotide sequence ID" value="NZ_FNGP01000001.1"/>
</dbReference>
<dbReference type="Pfam" id="PF00535">
    <property type="entry name" value="Glycos_transf_2"/>
    <property type="match status" value="1"/>
</dbReference>
<keyword evidence="3" id="KW-0808">Transferase</keyword>
<dbReference type="PANTHER" id="PTHR22916">
    <property type="entry name" value="GLYCOSYLTRANSFERASE"/>
    <property type="match status" value="1"/>
</dbReference>
<dbReference type="InterPro" id="IPR001173">
    <property type="entry name" value="Glyco_trans_2-like"/>
</dbReference>
<dbReference type="AlphaFoldDB" id="A0A1G9HF04"/>
<dbReference type="EMBL" id="FNGP01000001">
    <property type="protein sequence ID" value="SDL11063.1"/>
    <property type="molecule type" value="Genomic_DNA"/>
</dbReference>
<dbReference type="SUPFAM" id="SSF53448">
    <property type="entry name" value="Nucleotide-diphospho-sugar transferases"/>
    <property type="match status" value="1"/>
</dbReference>
<evidence type="ECO:0000256" key="1">
    <source>
        <dbReference type="SAM" id="MobiDB-lite"/>
    </source>
</evidence>
<dbReference type="GO" id="GO:0016758">
    <property type="term" value="F:hexosyltransferase activity"/>
    <property type="evidence" value="ECO:0007669"/>
    <property type="project" value="UniProtKB-ARBA"/>
</dbReference>
<dbReference type="PANTHER" id="PTHR22916:SF3">
    <property type="entry name" value="UDP-GLCNAC:BETAGAL BETA-1,3-N-ACETYLGLUCOSAMINYLTRANSFERASE-LIKE PROTEIN 1"/>
    <property type="match status" value="1"/>
</dbReference>
<dbReference type="Gene3D" id="3.90.550.10">
    <property type="entry name" value="Spore Coat Polysaccharide Biosynthesis Protein SpsA, Chain A"/>
    <property type="match status" value="1"/>
</dbReference>
<proteinExistence type="predicted"/>
<protein>
    <submittedName>
        <fullName evidence="3">Glycosyl transferase family 2</fullName>
    </submittedName>
</protein>
<feature type="region of interest" description="Disordered" evidence="1">
    <location>
        <begin position="593"/>
        <end position="612"/>
    </location>
</feature>
<sequence length="689" mass="75907">MAPLLSVIVPTYGVGEYLPACLDSLLASTLEDLEVIVVDDGSPDESGEIADDYARVDPRVKPIHKENGGVGAARNTGVAAATGKYIAFADPDDLVPPRAYELLVGSCEATGSDIAAGNAWRYIEGKGNVPSWTHKDVFAENRMKTHIRELPTLIRDRMLWNKVYRRSFWNEHDYVFPHMRYEDYPIALRAHIDARSVDVLSDKVYLWRQRVSETSITQRSLDLDNIHDRVKSADMVLDTAEKAGGEIRRLIHAYMIDIDLVTLATAIPEAEDPGDKAEIERLAVGLARRLSPVDDGPETISRLIHHALRRGDTATAGLLAQWRVTKNNRELLTGLAHGKSLGILPAVARVLTSARLRLPQLRERKLRVRLMEVSRAHHSSSFQVEVNMRRVFLDKATFDAALAGDGRGDMPLESRVVAINGQRATVEIELPDSAVAALPDQPLQLVVTARIAPATWRGAVNSPRDKHPLPFEVAPGQWCVISHAPKAEASTWVRRVTEDYLVDLELEDGELRVRLDPRHQRVAIVRPAPSKPLIRRTIDGVATFELDQVLNDPADDPVSGRAFRDIVALEPEAAAKLQPGGLDAARLVSEVTGAKDEEATGGSAVPVTPGELTTDVAAGTDETEDDDADEGGLQARLQRSLERTGITPLVLRDFTETPLVWSEHVVALHRSRTGTAELSHQLKDHLPRW</sequence>
<dbReference type="STRING" id="686624.SAMN04488242_0245"/>
<organism evidence="3 4">
    <name type="scientific">Tessaracoccus oleiagri</name>
    <dbReference type="NCBI Taxonomy" id="686624"/>
    <lineage>
        <taxon>Bacteria</taxon>
        <taxon>Bacillati</taxon>
        <taxon>Actinomycetota</taxon>
        <taxon>Actinomycetes</taxon>
        <taxon>Propionibacteriales</taxon>
        <taxon>Propionibacteriaceae</taxon>
        <taxon>Tessaracoccus</taxon>
    </lineage>
</organism>
<dbReference type="Proteomes" id="UP000199475">
    <property type="component" value="Unassembled WGS sequence"/>
</dbReference>
<keyword evidence="4" id="KW-1185">Reference proteome</keyword>
<dbReference type="OrthoDB" id="2676521at2"/>